<dbReference type="RefSeq" id="WP_183255275.1">
    <property type="nucleotide sequence ID" value="NZ_BAAAFF010000001.1"/>
</dbReference>
<accession>A0A7W8HZE8</accession>
<feature type="transmembrane region" description="Helical" evidence="1">
    <location>
        <begin position="12"/>
        <end position="31"/>
    </location>
</feature>
<proteinExistence type="predicted"/>
<reference evidence="2 3" key="1">
    <citation type="submission" date="2020-08" db="EMBL/GenBank/DDBJ databases">
        <title>Genomic Encyclopedia of Type Strains, Phase IV (KMG-IV): sequencing the most valuable type-strain genomes for metagenomic binning, comparative biology and taxonomic classification.</title>
        <authorList>
            <person name="Goeker M."/>
        </authorList>
    </citation>
    <scope>NUCLEOTIDE SEQUENCE [LARGE SCALE GENOMIC DNA]</scope>
    <source>
        <strain evidence="2 3">DSM 25335</strain>
    </source>
</reference>
<organism evidence="2 3">
    <name type="scientific">Brevundimonas basaltis</name>
    <dbReference type="NCBI Taxonomy" id="472166"/>
    <lineage>
        <taxon>Bacteria</taxon>
        <taxon>Pseudomonadati</taxon>
        <taxon>Pseudomonadota</taxon>
        <taxon>Alphaproteobacteria</taxon>
        <taxon>Caulobacterales</taxon>
        <taxon>Caulobacteraceae</taxon>
        <taxon>Brevundimonas</taxon>
    </lineage>
</organism>
<keyword evidence="3" id="KW-1185">Reference proteome</keyword>
<dbReference type="Proteomes" id="UP000566663">
    <property type="component" value="Unassembled WGS sequence"/>
</dbReference>
<name>A0A7W8HZE8_9CAUL</name>
<keyword evidence="1" id="KW-1133">Transmembrane helix</keyword>
<evidence type="ECO:0000256" key="1">
    <source>
        <dbReference type="SAM" id="Phobius"/>
    </source>
</evidence>
<sequence>MTRRLLIDQKQNYAAAFGLIFRSAAIFWATARDHETTTLSFMNYWRIKRGLEVAVVITTRRMDGSVLARQAIDWAGRAVINHLVDLGDETEGSVEVEVFSNRNLVIPYPAIMAIYETADGLSMVHSYGRIYSPMEVENGKTIERGRESGFTLRDRPGVRSFCVFHNGYEIQPAQTVKVRIVNAAGDVRHADLPLGELRPYQSVRLMPANVFPELEAFLGGQPGNAALEFVLARAFTRMLVGNETTDGRDRQVTHSNFDYAAHQTDMVEGARDAVMALAPMPGRRRSVIVYPDSEPGDYQLELPAGVRPFRSGERVEAPVDGIETLRVSRTDGPMPSRIVTAQGVEVRGGASLPIECSLGVMHQGRPGKHSHWMVLSARAGDRSTVYGTAMESLYGPARGGGTLSLHSPLSADAVSISLDAAAVASLLSGGDPLALAEGAGFQPGEDWFWAYLNLDYPGWMVFSAIETGSGAATLEHAF</sequence>
<protein>
    <submittedName>
        <fullName evidence="2">Uncharacterized protein</fullName>
    </submittedName>
</protein>
<keyword evidence="1" id="KW-0472">Membrane</keyword>
<comment type="caution">
    <text evidence="2">The sequence shown here is derived from an EMBL/GenBank/DDBJ whole genome shotgun (WGS) entry which is preliminary data.</text>
</comment>
<evidence type="ECO:0000313" key="2">
    <source>
        <dbReference type="EMBL" id="MBB5292683.1"/>
    </source>
</evidence>
<dbReference type="EMBL" id="JACHFZ010000004">
    <property type="protein sequence ID" value="MBB5292683.1"/>
    <property type="molecule type" value="Genomic_DNA"/>
</dbReference>
<dbReference type="AlphaFoldDB" id="A0A7W8HZE8"/>
<keyword evidence="1" id="KW-0812">Transmembrane</keyword>
<evidence type="ECO:0000313" key="3">
    <source>
        <dbReference type="Proteomes" id="UP000566663"/>
    </source>
</evidence>
<gene>
    <name evidence="2" type="ORF">HNQ67_002207</name>
</gene>